<gene>
    <name evidence="9" type="ORF">OCV61_18255</name>
</gene>
<evidence type="ECO:0000313" key="10">
    <source>
        <dbReference type="Proteomes" id="UP001652409"/>
    </source>
</evidence>
<evidence type="ECO:0000259" key="8">
    <source>
        <dbReference type="PROSITE" id="PS50110"/>
    </source>
</evidence>
<dbReference type="Pfam" id="PF12833">
    <property type="entry name" value="HTH_18"/>
    <property type="match status" value="1"/>
</dbReference>
<evidence type="ECO:0000256" key="4">
    <source>
        <dbReference type="ARBA" id="ARBA00023163"/>
    </source>
</evidence>
<name>A0ABT2TYJ0_9FIRM</name>
<dbReference type="Proteomes" id="UP001652409">
    <property type="component" value="Unassembled WGS sequence"/>
</dbReference>
<comment type="caution">
    <text evidence="9">The sequence shown here is derived from an EMBL/GenBank/DDBJ whole genome shotgun (WGS) entry which is preliminary data.</text>
</comment>
<dbReference type="RefSeq" id="WP_158422935.1">
    <property type="nucleotide sequence ID" value="NZ_JAOQJL010000070.1"/>
</dbReference>
<dbReference type="Gene3D" id="3.40.50.2300">
    <property type="match status" value="1"/>
</dbReference>
<dbReference type="PROSITE" id="PS50110">
    <property type="entry name" value="RESPONSE_REGULATORY"/>
    <property type="match status" value="1"/>
</dbReference>
<dbReference type="PANTHER" id="PTHR43280:SF34">
    <property type="entry name" value="ARAC-FAMILY TRANSCRIPTIONAL REGULATOR"/>
    <property type="match status" value="1"/>
</dbReference>
<dbReference type="InterPro" id="IPR011006">
    <property type="entry name" value="CheY-like_superfamily"/>
</dbReference>
<keyword evidence="3" id="KW-0238">DNA-binding</keyword>
<reference evidence="9 10" key="1">
    <citation type="journal article" date="2021" name="ISME Commun">
        <title>Automated analysis of genomic sequences facilitates high-throughput and comprehensive description of bacteria.</title>
        <authorList>
            <person name="Hitch T.C.A."/>
        </authorList>
    </citation>
    <scope>NUCLEOTIDE SEQUENCE [LARGE SCALE GENOMIC DNA]</scope>
    <source>
        <strain evidence="9 10">Sanger_23</strain>
    </source>
</reference>
<dbReference type="SMART" id="SM00448">
    <property type="entry name" value="REC"/>
    <property type="match status" value="1"/>
</dbReference>
<dbReference type="SUPFAM" id="SSF46689">
    <property type="entry name" value="Homeodomain-like"/>
    <property type="match status" value="2"/>
</dbReference>
<dbReference type="InterPro" id="IPR018060">
    <property type="entry name" value="HTH_AraC"/>
</dbReference>
<dbReference type="InterPro" id="IPR020449">
    <property type="entry name" value="Tscrpt_reg_AraC-type_HTH"/>
</dbReference>
<evidence type="ECO:0000259" key="7">
    <source>
        <dbReference type="PROSITE" id="PS01124"/>
    </source>
</evidence>
<keyword evidence="2" id="KW-0805">Transcription regulation</keyword>
<evidence type="ECO:0000256" key="2">
    <source>
        <dbReference type="ARBA" id="ARBA00023015"/>
    </source>
</evidence>
<keyword evidence="6" id="KW-0597">Phosphoprotein</keyword>
<accession>A0ABT2TYJ0</accession>
<dbReference type="CDD" id="cd17536">
    <property type="entry name" value="REC_YesN-like"/>
    <property type="match status" value="1"/>
</dbReference>
<dbReference type="SMART" id="SM00342">
    <property type="entry name" value="HTH_ARAC"/>
    <property type="match status" value="1"/>
</dbReference>
<dbReference type="Pfam" id="PF00072">
    <property type="entry name" value="Response_reg"/>
    <property type="match status" value="1"/>
</dbReference>
<evidence type="ECO:0000256" key="5">
    <source>
        <dbReference type="ARBA" id="ARBA00024867"/>
    </source>
</evidence>
<dbReference type="Gene3D" id="1.10.10.60">
    <property type="entry name" value="Homeodomain-like"/>
    <property type="match status" value="2"/>
</dbReference>
<evidence type="ECO:0000256" key="6">
    <source>
        <dbReference type="PROSITE-ProRule" id="PRU00169"/>
    </source>
</evidence>
<comment type="function">
    <text evidence="5">May play the central regulatory role in sporulation. It may be an element of the effector pathway responsible for the activation of sporulation genes in response to nutritional stress. Spo0A may act in concert with spo0H (a sigma factor) to control the expression of some genes that are critical to the sporulation process.</text>
</comment>
<dbReference type="PROSITE" id="PS01124">
    <property type="entry name" value="HTH_ARAC_FAMILY_2"/>
    <property type="match status" value="1"/>
</dbReference>
<dbReference type="PANTHER" id="PTHR43280">
    <property type="entry name" value="ARAC-FAMILY TRANSCRIPTIONAL REGULATOR"/>
    <property type="match status" value="1"/>
</dbReference>
<keyword evidence="4" id="KW-0804">Transcription</keyword>
<feature type="modified residue" description="4-aspartylphosphate" evidence="6">
    <location>
        <position position="64"/>
    </location>
</feature>
<dbReference type="SUPFAM" id="SSF52172">
    <property type="entry name" value="CheY-like"/>
    <property type="match status" value="1"/>
</dbReference>
<organism evidence="9 10">
    <name type="scientific">Blautia ammoniilytica</name>
    <dbReference type="NCBI Taxonomy" id="2981782"/>
    <lineage>
        <taxon>Bacteria</taxon>
        <taxon>Bacillati</taxon>
        <taxon>Bacillota</taxon>
        <taxon>Clostridia</taxon>
        <taxon>Lachnospirales</taxon>
        <taxon>Lachnospiraceae</taxon>
        <taxon>Blautia</taxon>
    </lineage>
</organism>
<evidence type="ECO:0000256" key="3">
    <source>
        <dbReference type="ARBA" id="ARBA00023125"/>
    </source>
</evidence>
<dbReference type="EMBL" id="JAOQJL010000070">
    <property type="protein sequence ID" value="MCU6767300.1"/>
    <property type="molecule type" value="Genomic_DNA"/>
</dbReference>
<feature type="domain" description="HTH araC/xylS-type" evidence="7">
    <location>
        <begin position="426"/>
        <end position="525"/>
    </location>
</feature>
<proteinExistence type="predicted"/>
<keyword evidence="10" id="KW-1185">Reference proteome</keyword>
<dbReference type="PRINTS" id="PR00032">
    <property type="entry name" value="HTHARAC"/>
</dbReference>
<sequence>MGAEAEYKMKIVVADDEILARKAIASMLLRSDIPIEIVGEFDSGAQVLDYLNRTDGDVDILITDIRMMDIDGLETSRCIMEKKYRTQVILVSGYAEFSYAKQAIQYQVKDYLTKPIEQAALLDAVDRIISRKKQQEISKNRQKEEDILEFSKQQLSVRQLVSNEKLLNRLIENVPDNNAWQKYRLAVIQINDNSEEQQKKMHELLKKWQVLHVVQTVLWHFPTGHEWVLVLSDQCKALSENEIRMLMNSIAIYIGFQVNFRFTVGISDIMSGKSEFITAYKSAIEAINLRLIKGWNEIFFYSDIENDSTVLFTEGQKIGLKKELQKNNANRVNEIVHGLFNDKRLMNLKSLDPVYQGIADILSTISIYSAEAGNIWGNIGFSVQERSYDLYRFYSMGELENFIIGQLEKCMSVPFEESNDASGIVDTVIKYVQENYQQQISLQDLAERQLFMNASYLSRLFKATTGETFSKYLLTIRLKEAAELLKNSGLRISEIGEYVGFSDSSYFISCFRKQFHMTPKEFRHQ</sequence>
<protein>
    <recommendedName>
        <fullName evidence="1">Stage 0 sporulation protein A homolog</fullName>
    </recommendedName>
</protein>
<evidence type="ECO:0000256" key="1">
    <source>
        <dbReference type="ARBA" id="ARBA00018672"/>
    </source>
</evidence>
<feature type="domain" description="Response regulatory" evidence="8">
    <location>
        <begin position="10"/>
        <end position="129"/>
    </location>
</feature>
<evidence type="ECO:0000313" key="9">
    <source>
        <dbReference type="EMBL" id="MCU6767300.1"/>
    </source>
</evidence>
<dbReference type="InterPro" id="IPR009057">
    <property type="entry name" value="Homeodomain-like_sf"/>
</dbReference>
<dbReference type="InterPro" id="IPR001789">
    <property type="entry name" value="Sig_transdc_resp-reg_receiver"/>
</dbReference>